<name>A0A094Q2H8_9ZZZZ</name>
<proteinExistence type="inferred from homology"/>
<evidence type="ECO:0000256" key="5">
    <source>
        <dbReference type="ARBA" id="ARBA00022692"/>
    </source>
</evidence>
<dbReference type="Gene3D" id="1.10.3720.10">
    <property type="entry name" value="MetI-like"/>
    <property type="match status" value="1"/>
</dbReference>
<dbReference type="EMBL" id="JNSL01000089">
    <property type="protein sequence ID" value="KGA16269.1"/>
    <property type="molecule type" value="Genomic_DNA"/>
</dbReference>
<feature type="domain" description="ABC transmembrane type-1" evidence="9">
    <location>
        <begin position="81"/>
        <end position="292"/>
    </location>
</feature>
<keyword evidence="4" id="KW-1003">Cell membrane</keyword>
<dbReference type="PANTHER" id="PTHR42929">
    <property type="entry name" value="INNER MEMBRANE ABC TRANSPORTER PERMEASE PROTEIN YDCU-RELATED-RELATED"/>
    <property type="match status" value="1"/>
</dbReference>
<evidence type="ECO:0000256" key="8">
    <source>
        <dbReference type="SAM" id="Phobius"/>
    </source>
</evidence>
<dbReference type="InterPro" id="IPR035906">
    <property type="entry name" value="MetI-like_sf"/>
</dbReference>
<comment type="caution">
    <text evidence="10">The sequence shown here is derived from an EMBL/GenBank/DDBJ whole genome shotgun (WGS) entry which is preliminary data.</text>
</comment>
<dbReference type="GO" id="GO:0055085">
    <property type="term" value="P:transmembrane transport"/>
    <property type="evidence" value="ECO:0007669"/>
    <property type="project" value="InterPro"/>
</dbReference>
<dbReference type="PANTHER" id="PTHR42929:SF1">
    <property type="entry name" value="INNER MEMBRANE ABC TRANSPORTER PERMEASE PROTEIN YDCU-RELATED"/>
    <property type="match status" value="1"/>
</dbReference>
<keyword evidence="5 8" id="KW-0812">Transmembrane</keyword>
<evidence type="ECO:0000313" key="10">
    <source>
        <dbReference type="EMBL" id="KGA16269.1"/>
    </source>
</evidence>
<feature type="transmembrane region" description="Helical" evidence="8">
    <location>
        <begin position="274"/>
        <end position="293"/>
    </location>
</feature>
<comment type="similarity">
    <text evidence="2">Belongs to the binding-protein-dependent transport system permease family. CysTW subfamily.</text>
</comment>
<keyword evidence="6 8" id="KW-1133">Transmembrane helix</keyword>
<dbReference type="CDD" id="cd06261">
    <property type="entry name" value="TM_PBP2"/>
    <property type="match status" value="1"/>
</dbReference>
<evidence type="ECO:0000256" key="1">
    <source>
        <dbReference type="ARBA" id="ARBA00004651"/>
    </source>
</evidence>
<dbReference type="PROSITE" id="PS50928">
    <property type="entry name" value="ABC_TM1"/>
    <property type="match status" value="1"/>
</dbReference>
<keyword evidence="7 8" id="KW-0472">Membrane</keyword>
<evidence type="ECO:0000256" key="6">
    <source>
        <dbReference type="ARBA" id="ARBA00022989"/>
    </source>
</evidence>
<evidence type="ECO:0000256" key="3">
    <source>
        <dbReference type="ARBA" id="ARBA00022448"/>
    </source>
</evidence>
<dbReference type="GO" id="GO:0005886">
    <property type="term" value="C:plasma membrane"/>
    <property type="evidence" value="ECO:0007669"/>
    <property type="project" value="UniProtKB-SubCell"/>
</dbReference>
<dbReference type="SUPFAM" id="SSF161098">
    <property type="entry name" value="MetI-like"/>
    <property type="match status" value="1"/>
</dbReference>
<organism evidence="10">
    <name type="scientific">freshwater metagenome</name>
    <dbReference type="NCBI Taxonomy" id="449393"/>
    <lineage>
        <taxon>unclassified sequences</taxon>
        <taxon>metagenomes</taxon>
        <taxon>ecological metagenomes</taxon>
    </lineage>
</organism>
<feature type="transmembrane region" description="Helical" evidence="8">
    <location>
        <begin position="164"/>
        <end position="189"/>
    </location>
</feature>
<evidence type="ECO:0000256" key="4">
    <source>
        <dbReference type="ARBA" id="ARBA00022475"/>
    </source>
</evidence>
<gene>
    <name evidence="10" type="ORF">GM51_12970</name>
</gene>
<dbReference type="AlphaFoldDB" id="A0A094Q2H8"/>
<dbReference type="InterPro" id="IPR000515">
    <property type="entry name" value="MetI-like"/>
</dbReference>
<evidence type="ECO:0000256" key="2">
    <source>
        <dbReference type="ARBA" id="ARBA00007069"/>
    </source>
</evidence>
<feature type="transmembrane region" description="Helical" evidence="8">
    <location>
        <begin position="21"/>
        <end position="45"/>
    </location>
</feature>
<keyword evidence="3" id="KW-0813">Transport</keyword>
<accession>A0A094Q2H8</accession>
<evidence type="ECO:0000259" key="9">
    <source>
        <dbReference type="PROSITE" id="PS50928"/>
    </source>
</evidence>
<comment type="subcellular location">
    <subcellularLocation>
        <location evidence="1">Cell membrane</location>
        <topology evidence="1">Multi-pass membrane protein</topology>
    </subcellularLocation>
</comment>
<evidence type="ECO:0000256" key="7">
    <source>
        <dbReference type="ARBA" id="ARBA00023136"/>
    </source>
</evidence>
<feature type="transmembrane region" description="Helical" evidence="8">
    <location>
        <begin position="119"/>
        <end position="138"/>
    </location>
</feature>
<reference evidence="10" key="1">
    <citation type="submission" date="2014-06" db="EMBL/GenBank/DDBJ databases">
        <title>Key roles for freshwater Actinobacteria revealed by deep metagenomic sequencing.</title>
        <authorList>
            <person name="Ghai R."/>
            <person name="Mizuno C.M."/>
            <person name="Picazo A."/>
            <person name="Camacho A."/>
            <person name="Rodriguez-Valera F."/>
        </authorList>
    </citation>
    <scope>NUCLEOTIDE SEQUENCE</scope>
</reference>
<feature type="transmembrane region" description="Helical" evidence="8">
    <location>
        <begin position="85"/>
        <end position="107"/>
    </location>
</feature>
<sequence length="302" mass="33162">MAQLATRGKISAAGQPKKSRIVLLLLLPGMIYLGLFFITPFVSLITTSLQAPIPGGGIGQYQAGFEIGNYAFVTGEYLEQIVRSFIYATVATLLALAFSYPIAYFIAVKARNYPILQGLMLTLVIAPFFISFLLRTFAWKEIFGQDSWLSTLLRDTSFMAQDEFLLGTPMVVIFGLTYNFIPFMTLPLYTNLERLDTALLEAGSDLYAKPANTFWKVTFPLSIPGITSGTLLTFIPIAGDYVTASRSFLGSPNTAMLGNVIESNFLRIQDYPSASALSVMLMAAIVVLVAVYIRRTGTEDLL</sequence>
<protein>
    <submittedName>
        <fullName evidence="10">ABC transporter permease</fullName>
    </submittedName>
</protein>